<dbReference type="SUPFAM" id="SSF57903">
    <property type="entry name" value="FYVE/PHD zinc finger"/>
    <property type="match status" value="1"/>
</dbReference>
<dbReference type="Pfam" id="PF01363">
    <property type="entry name" value="FYVE"/>
    <property type="match status" value="1"/>
</dbReference>
<dbReference type="InterPro" id="IPR011011">
    <property type="entry name" value="Znf_FYVE_PHD"/>
</dbReference>
<evidence type="ECO:0000256" key="4">
    <source>
        <dbReference type="ARBA" id="ARBA00022833"/>
    </source>
</evidence>
<dbReference type="InterPro" id="IPR028730">
    <property type="entry name" value="ZFYVE26"/>
</dbReference>
<dbReference type="GO" id="GO:0030496">
    <property type="term" value="C:midbody"/>
    <property type="evidence" value="ECO:0007669"/>
    <property type="project" value="TreeGrafter"/>
</dbReference>
<dbReference type="GO" id="GO:0005765">
    <property type="term" value="C:lysosomal membrane"/>
    <property type="evidence" value="ECO:0007669"/>
    <property type="project" value="TreeGrafter"/>
</dbReference>
<evidence type="ECO:0000313" key="9">
    <source>
        <dbReference type="RefSeq" id="XP_030078700.1"/>
    </source>
</evidence>
<feature type="domain" description="FYVE-type" evidence="7">
    <location>
        <begin position="1464"/>
        <end position="1525"/>
    </location>
</feature>
<dbReference type="PANTHER" id="PTHR46591">
    <property type="entry name" value="ZINC FINGER FYVE DOMAIN-CONTAINING PROTEIN 26"/>
    <property type="match status" value="1"/>
</dbReference>
<name>A0A6J2SRC7_DROHY</name>
<keyword evidence="4" id="KW-0862">Zinc</keyword>
<dbReference type="SMART" id="SM00064">
    <property type="entry name" value="FYVE"/>
    <property type="match status" value="1"/>
</dbReference>
<dbReference type="RefSeq" id="XP_030078701.1">
    <property type="nucleotide sequence ID" value="XM_030222841.1"/>
</dbReference>
<evidence type="ECO:0000256" key="6">
    <source>
        <dbReference type="SAM" id="MobiDB-lite"/>
    </source>
</evidence>
<dbReference type="GO" id="GO:0005813">
    <property type="term" value="C:centrosome"/>
    <property type="evidence" value="ECO:0007669"/>
    <property type="project" value="TreeGrafter"/>
</dbReference>
<dbReference type="InterPro" id="IPR017455">
    <property type="entry name" value="Znf_FYVE-rel"/>
</dbReference>
<dbReference type="InterPro" id="IPR013083">
    <property type="entry name" value="Znf_RING/FYVE/PHD"/>
</dbReference>
<organism evidence="8 9">
    <name type="scientific">Drosophila hydei</name>
    <name type="common">Fruit fly</name>
    <dbReference type="NCBI Taxonomy" id="7224"/>
    <lineage>
        <taxon>Eukaryota</taxon>
        <taxon>Metazoa</taxon>
        <taxon>Ecdysozoa</taxon>
        <taxon>Arthropoda</taxon>
        <taxon>Hexapoda</taxon>
        <taxon>Insecta</taxon>
        <taxon>Pterygota</taxon>
        <taxon>Neoptera</taxon>
        <taxon>Endopterygota</taxon>
        <taxon>Diptera</taxon>
        <taxon>Brachycera</taxon>
        <taxon>Muscomorpha</taxon>
        <taxon>Ephydroidea</taxon>
        <taxon>Drosophilidae</taxon>
        <taxon>Drosophila</taxon>
    </lineage>
</organism>
<dbReference type="GO" id="GO:0032465">
    <property type="term" value="P:regulation of cytokinesis"/>
    <property type="evidence" value="ECO:0007669"/>
    <property type="project" value="TreeGrafter"/>
</dbReference>
<evidence type="ECO:0000256" key="1">
    <source>
        <dbReference type="ARBA" id="ARBA00022553"/>
    </source>
</evidence>
<feature type="compositionally biased region" description="Basic residues" evidence="6">
    <location>
        <begin position="543"/>
        <end position="552"/>
    </location>
</feature>
<dbReference type="GO" id="GO:0032266">
    <property type="term" value="F:phosphatidylinositol-3-phosphate binding"/>
    <property type="evidence" value="ECO:0007669"/>
    <property type="project" value="InterPro"/>
</dbReference>
<dbReference type="Pfam" id="PF25569">
    <property type="entry name" value="TPR_ZFYVE26"/>
    <property type="match status" value="1"/>
</dbReference>
<accession>A0A6J2SRC7</accession>
<evidence type="ECO:0000259" key="7">
    <source>
        <dbReference type="PROSITE" id="PS50178"/>
    </source>
</evidence>
<evidence type="ECO:0000313" key="8">
    <source>
        <dbReference type="Proteomes" id="UP000504633"/>
    </source>
</evidence>
<dbReference type="RefSeq" id="XP_030078700.1">
    <property type="nucleotide sequence ID" value="XM_030222840.1"/>
</dbReference>
<gene>
    <name evidence="9 10" type="primary">LOC111599418</name>
</gene>
<dbReference type="FunFam" id="3.30.40.10:FF:000295">
    <property type="entry name" value="Zinc finger, FYVE domain-containing 26"/>
    <property type="match status" value="1"/>
</dbReference>
<dbReference type="OMA" id="SYYTALC"/>
<feature type="region of interest" description="Disordered" evidence="6">
    <location>
        <begin position="394"/>
        <end position="424"/>
    </location>
</feature>
<protein>
    <submittedName>
        <fullName evidence="9 10">Zinc finger FYVE domain-containing protein 26 homolog</fullName>
    </submittedName>
</protein>
<dbReference type="PANTHER" id="PTHR46591:SF1">
    <property type="entry name" value="ZINC FINGER FYVE DOMAIN-CONTAINING PROTEIN 26"/>
    <property type="match status" value="1"/>
</dbReference>
<evidence type="ECO:0000313" key="10">
    <source>
        <dbReference type="RefSeq" id="XP_030078701.1"/>
    </source>
</evidence>
<keyword evidence="8" id="KW-1185">Reference proteome</keyword>
<dbReference type="GO" id="GO:0000724">
    <property type="term" value="P:double-strand break repair via homologous recombination"/>
    <property type="evidence" value="ECO:0007669"/>
    <property type="project" value="InterPro"/>
</dbReference>
<feature type="region of interest" description="Disordered" evidence="6">
    <location>
        <begin position="523"/>
        <end position="555"/>
    </location>
</feature>
<dbReference type="InterPro" id="IPR057946">
    <property type="entry name" value="TPR_ZFYVE26"/>
</dbReference>
<keyword evidence="1" id="KW-0597">Phosphoprotein</keyword>
<feature type="compositionally biased region" description="Acidic residues" evidence="6">
    <location>
        <begin position="397"/>
        <end position="416"/>
    </location>
</feature>
<evidence type="ECO:0000256" key="3">
    <source>
        <dbReference type="ARBA" id="ARBA00022771"/>
    </source>
</evidence>
<dbReference type="InterPro" id="IPR000306">
    <property type="entry name" value="Znf_FYVE"/>
</dbReference>
<reference evidence="9 10" key="1">
    <citation type="submission" date="2025-04" db="UniProtKB">
        <authorList>
            <consortium name="RefSeq"/>
        </authorList>
    </citation>
    <scope>IDENTIFICATION</scope>
    <source>
        <strain evidence="9 10">15085-1641.00</strain>
        <tissue evidence="9 10">Whole body</tissue>
    </source>
</reference>
<dbReference type="PROSITE" id="PS50178">
    <property type="entry name" value="ZF_FYVE"/>
    <property type="match status" value="1"/>
</dbReference>
<dbReference type="KEGG" id="dhe:111599418"/>
<dbReference type="GO" id="GO:0000281">
    <property type="term" value="P:mitotic cytokinesis"/>
    <property type="evidence" value="ECO:0007669"/>
    <property type="project" value="InterPro"/>
</dbReference>
<dbReference type="GeneID" id="111599418"/>
<dbReference type="Proteomes" id="UP000504633">
    <property type="component" value="Unplaced"/>
</dbReference>
<sequence length="2274" mass="259098">MSLQQQTELQQLLELLPSEEEELIQSFIKCLGGSGAQLHQERLQSLLVISPYPILQILHLLYNQSKFYVGRIVSGALKHMLDDNNTFISTSASTRFFSVLANVPQQILETTQSDQNLIEHILNDSLCNNEYLMLALLARQDPQLINTVLHKLQQQLEIVCTNSAPTSLLVLHLALKHREHFVPRVCQQLKNFECIRDRTLRNNLLILRLANEFALSTQTLDELAQLDQSLAAFDVAAVPAELQPVHQFFFADFQRIGLLLKFLQQQQDGNAFKTIKVNALLQAPGVLSLIYEHGIECDKEQVIQLIEHTYKWQQQTPALKNVRVEELEIWSYYTALCHVYNVILELHDTTVRDQLLLLSTQLRQLRELVTLSSLLEDIFQLVFLRWEQLQNTKHTECDDDDDEDNDDDEQYVDDDATPARTPNVSSAQKRRYGFICRGPALYALFSYLKGFVTKKLHTQDFKYATEEQQRRFQRLVDAISEALWKFSVLQKIDQSLMKTSPASGCLFEHEQMFQLIQLHSHSREKASSDDESRERSFHASSLTRRKSRKQRRAASFSGAAGSLSTEVLTLEQCRARAQQLLLSGGASNKEPQHAAKQSLERSIIPKMLSTPEQLAIMALALKNFNDVKYIIETFHLQHTQLSRELQFMEHQQLIKQKLANIYANYETLAGEANATSSNAATTVEQIKSVAAKGFELSKIISVVDNFAQSQKLQHSAELKALLQRHCANGQYGFLQQFQERNLNALIVFDLIINLRFNREITGNLLLVIRRQQQQQQQQQQSATNRSREPSPREMGAMYLLGNLCECMRLLEHAGRQSALNELLCRHSYALRPVALALQLQREAVFTTLYQKASADYAHSQELRAHSALFQQLKSRQNYYTRFCSYVQQLSRLLQLRDPNLEYHNTQLMRHDPYQVIGELIYECNITPLEIESNVAALHLNLVHVIALNICPQLLDGGGKRLSRSVSPQKQESIHNYISQHNQLLAQLLQAVQLSALPVINESEAGLTFNCLRQLMKLPEIETLAHMHQDNLVMAALHAYKVDSATLAQLECGKELQLRILLLGIGGQAEPADRLKTRIDSLISELIAEDARHIQLASYMQDLGQRAQLLQQHFTKISSSQLAKELIEHTLQHRSAALAIPLQLRTQLEHTLSDITIYARVSALLEFESWPQAYDFGRQTPNVIFEQLLQGRHYELCYEWCRMVQLTNAVGQQRVCLLTLLDSFLELGDDDDLDTHLIRIAELFPATVLVNFLDTHKDKMRSLPLLQWLVDYLEVNARDSRPYLNYQFSLELLRQMPNGERHHFWPLLRYPLLIIEQLVMNTRFELLTKLLESARAKLLQRMPLGPCVYCFEKRGHAYDVHSTGATVGKSGDKIRFQLGQTNSEAFILLNFNSYQQDHVVSNDCLDLLLRIYASKALDYQIANVRSGVASEPGSLGTDVHNSLDSLCGAFQMPQQAPTRDQWIPDENATHCMCCRRSAFTMLMRRHHCRRCGRVVCYACSTQRMAIPELYGDVEVRVCNECYKPVIAEKPINVQHETHAVIPRPAIGSSDVYKWCLSGIITHDKLLREEFCYEHAPSVALSLSILRHHLDQRQCVDLLLFHCRKLEKLIVPNPEVDYELVAKMMNRLALAAKILGAPAEFETIREHSEIIMAVVQQGCESLIPAGPLNNHSLRQLGDALIESEHWKLALDVHLKWGFATTGVMAAHGLASLRAGCYDAAREKFAHCMTRLSTDEQNSCIYKHIFGKDLKAAASLPFAKTKKRPQRGPALLQEILQLIASMPQAQPQPETLQRASLIRNSNTSLASLFSRRREPYVAQTPLREPALNVINALANLKHIAKGQYGEPTVQNSTEDNRHSRAFEESLHYVFTYGSHTDILQFLMQRDELRSALRYWQLQQLESELFIQHIFQVSLAGGRLPALIEELQWLDSDTHLSAWRVPLLQTCRYLEQQQQLNSLYQLQLLLKDAVRASMTCVKFYPLHCDNFQKLHANAQHLMSAHMHLQGELDLAQWEHLQREQQLAGSRRTSVVSCNASTTCFAMQLDARTLNGHINTIRRQIELVKFLAQCEREQPPVGGMLCTLQILKQIRPEAPRGTLPTLFDGSAEKIQLCILVLLCGKNIDEGFGLAYGIMQDFKLAHMKVFGATAKYLSKNQRLSEVDRLLDCITSNNGNSSSSASDSDELLSIAVNAAVNSNEPETKHILDKLIKRIGKVELRISSYIYIGQLKSAYLLANKHDRLTDIRKILRQAEMTNQIHIKKLCEKKLNINSTPMSPTPL</sequence>
<keyword evidence="2" id="KW-0479">Metal-binding</keyword>
<keyword evidence="3 5" id="KW-0863">Zinc-finger</keyword>
<dbReference type="GO" id="GO:0008270">
    <property type="term" value="F:zinc ion binding"/>
    <property type="evidence" value="ECO:0007669"/>
    <property type="project" value="UniProtKB-KW"/>
</dbReference>
<evidence type="ECO:0000256" key="2">
    <source>
        <dbReference type="ARBA" id="ARBA00022723"/>
    </source>
</evidence>
<proteinExistence type="predicted"/>
<dbReference type="CTD" id="41370"/>
<evidence type="ECO:0000256" key="5">
    <source>
        <dbReference type="PROSITE-ProRule" id="PRU00091"/>
    </source>
</evidence>
<dbReference type="OrthoDB" id="1936617at2759"/>
<dbReference type="Gene3D" id="3.30.40.10">
    <property type="entry name" value="Zinc/RING finger domain, C3HC4 (zinc finger)"/>
    <property type="match status" value="1"/>
</dbReference>
<feature type="compositionally biased region" description="Basic and acidic residues" evidence="6">
    <location>
        <begin position="523"/>
        <end position="537"/>
    </location>
</feature>